<dbReference type="EMBL" id="VSIY01000015">
    <property type="protein sequence ID" value="TYB77909.1"/>
    <property type="molecule type" value="Genomic_DNA"/>
</dbReference>
<feature type="region of interest" description="Disordered" evidence="1">
    <location>
        <begin position="587"/>
        <end position="614"/>
    </location>
</feature>
<feature type="region of interest" description="Disordered" evidence="1">
    <location>
        <begin position="119"/>
        <end position="140"/>
    </location>
</feature>
<evidence type="ECO:0000313" key="4">
    <source>
        <dbReference type="Proteomes" id="UP000322080"/>
    </source>
</evidence>
<dbReference type="InterPro" id="IPR038610">
    <property type="entry name" value="FliK-like_C_sf"/>
</dbReference>
<protein>
    <recommendedName>
        <fullName evidence="2">Flagellar hook-length control protein-like C-terminal domain-containing protein</fullName>
    </recommendedName>
</protein>
<dbReference type="CDD" id="cd17470">
    <property type="entry name" value="T3SS_Flik_C"/>
    <property type="match status" value="1"/>
</dbReference>
<feature type="compositionally biased region" description="Polar residues" evidence="1">
    <location>
        <begin position="247"/>
        <end position="258"/>
    </location>
</feature>
<gene>
    <name evidence="3" type="ORF">FVF75_16860</name>
</gene>
<feature type="domain" description="Flagellar hook-length control protein-like C-terminal" evidence="2">
    <location>
        <begin position="520"/>
        <end position="595"/>
    </location>
</feature>
<keyword evidence="4" id="KW-1185">Reference proteome</keyword>
<name>A0A5D0R9Y9_9RHOB</name>
<proteinExistence type="predicted"/>
<evidence type="ECO:0000256" key="1">
    <source>
        <dbReference type="SAM" id="MobiDB-lite"/>
    </source>
</evidence>
<feature type="compositionally biased region" description="Basic and acidic residues" evidence="1">
    <location>
        <begin position="288"/>
        <end position="297"/>
    </location>
</feature>
<evidence type="ECO:0000259" key="2">
    <source>
        <dbReference type="Pfam" id="PF02120"/>
    </source>
</evidence>
<comment type="caution">
    <text evidence="3">The sequence shown here is derived from an EMBL/GenBank/DDBJ whole genome shotgun (WGS) entry which is preliminary data.</text>
</comment>
<feature type="compositionally biased region" description="Polar residues" evidence="1">
    <location>
        <begin position="345"/>
        <end position="354"/>
    </location>
</feature>
<accession>A0A5D0R9Y9</accession>
<evidence type="ECO:0000313" key="3">
    <source>
        <dbReference type="EMBL" id="TYB77909.1"/>
    </source>
</evidence>
<dbReference type="Gene3D" id="3.30.750.140">
    <property type="match status" value="1"/>
</dbReference>
<dbReference type="Proteomes" id="UP000322080">
    <property type="component" value="Unassembled WGS sequence"/>
</dbReference>
<dbReference type="InterPro" id="IPR021136">
    <property type="entry name" value="Flagellar_hook_control-like_C"/>
</dbReference>
<reference evidence="3 4" key="1">
    <citation type="submission" date="2019-08" db="EMBL/GenBank/DDBJ databases">
        <title>Identification of a novel species of the genus Boseongicola.</title>
        <authorList>
            <person name="Zhang X.-Q."/>
        </authorList>
    </citation>
    <scope>NUCLEOTIDE SEQUENCE [LARGE SCALE GENOMIC DNA]</scope>
    <source>
        <strain evidence="3 4">HY14</strain>
    </source>
</reference>
<feature type="region of interest" description="Disordered" evidence="1">
    <location>
        <begin position="243"/>
        <end position="501"/>
    </location>
</feature>
<dbReference type="AlphaFoldDB" id="A0A5D0R9Y9"/>
<sequence>MIMQFPVSAPSPCAAPVLAGVAAGVAQPDPGQGLGGVFVLAMADLVAPPTAGSLSVGLEPSTGKQAGKATMPDGSAGFRAVGSFVNAVWPVTSPAGPRTGEVLQGASASAINARDAIPARGAKTPDEPPSSVDHPADPAAQDESAAFLPAPDLAQRESEAAAEPIPPTLVAAAPDRAEIPAPRAHEKGSGAGGQFVNASRGSVATESAAPGISAAPPTDVFAPVRTVAGHHAADAARAIAHGARLESGQSQTARTPDLSTPAHPGPGLPGGAGKTETRETGPGGVMTRKADGGREGEPGVPGRPVSTARTVEIPFSASPSRLATAPDGSALQTPQAVVGGPAKPTVSSPATTQPGEYPQPPVAAGETAPRADAPPGEKPLQRVPPVASAAPREGTQTSVPAPHPAAGSASPGTPNVTPLPGAPASREVNAPAQTPEAQVGRTASSPTAAGQIPKQASSATPAEAGSQPSPALEPDLAEGISPPGAEVSPRAAGGRGDFVSPANAPDLARGVAVQIAQTVTQGGSRSLDVTLQPEELGRLRISMSSEHGALAVTLQADRPETLDLIRRHIDLFAEELRRLGHGSVGFSFQHGSPGGGGAQPGAAMTPPGGEPPTLPADIAAEAAMTPAPVPLGPRAGIDIRI</sequence>
<dbReference type="Pfam" id="PF02120">
    <property type="entry name" value="Flg_hook"/>
    <property type="match status" value="1"/>
</dbReference>
<organism evidence="3 4">
    <name type="scientific">Maritimibacter fusiformis</name>
    <dbReference type="NCBI Taxonomy" id="2603819"/>
    <lineage>
        <taxon>Bacteria</taxon>
        <taxon>Pseudomonadati</taxon>
        <taxon>Pseudomonadota</taxon>
        <taxon>Alphaproteobacteria</taxon>
        <taxon>Rhodobacterales</taxon>
        <taxon>Roseobacteraceae</taxon>
        <taxon>Maritimibacter</taxon>
    </lineage>
</organism>
<feature type="compositionally biased region" description="Polar residues" evidence="1">
    <location>
        <begin position="431"/>
        <end position="460"/>
    </location>
</feature>